<dbReference type="OrthoDB" id="10304847at2759"/>
<keyword evidence="2" id="KW-1185">Reference proteome</keyword>
<reference evidence="2" key="1">
    <citation type="submission" date="2016-06" db="EMBL/GenBank/DDBJ databases">
        <title>Parallel loss of symbiosis genes in relatives of nitrogen-fixing non-legume Parasponia.</title>
        <authorList>
            <person name="Van Velzen R."/>
            <person name="Holmer R."/>
            <person name="Bu F."/>
            <person name="Rutten L."/>
            <person name="Van Zeijl A."/>
            <person name="Liu W."/>
            <person name="Santuari L."/>
            <person name="Cao Q."/>
            <person name="Sharma T."/>
            <person name="Shen D."/>
            <person name="Roswanjaya Y."/>
            <person name="Wardhani T."/>
            <person name="Kalhor M.S."/>
            <person name="Jansen J."/>
            <person name="Van den Hoogen J."/>
            <person name="Gungor B."/>
            <person name="Hartog M."/>
            <person name="Hontelez J."/>
            <person name="Verver J."/>
            <person name="Yang W.-C."/>
            <person name="Schijlen E."/>
            <person name="Repin R."/>
            <person name="Schilthuizen M."/>
            <person name="Schranz E."/>
            <person name="Heidstra R."/>
            <person name="Miyata K."/>
            <person name="Fedorova E."/>
            <person name="Kohlen W."/>
            <person name="Bisseling T."/>
            <person name="Smit S."/>
            <person name="Geurts R."/>
        </authorList>
    </citation>
    <scope>NUCLEOTIDE SEQUENCE [LARGE SCALE GENOMIC DNA]</scope>
    <source>
        <strain evidence="2">cv. RG33-2</strain>
    </source>
</reference>
<dbReference type="Proteomes" id="UP000237000">
    <property type="component" value="Unassembled WGS sequence"/>
</dbReference>
<evidence type="ECO:0000313" key="1">
    <source>
        <dbReference type="EMBL" id="PON71763.1"/>
    </source>
</evidence>
<organism evidence="1 2">
    <name type="scientific">Trema orientale</name>
    <name type="common">Charcoal tree</name>
    <name type="synonym">Celtis orientalis</name>
    <dbReference type="NCBI Taxonomy" id="63057"/>
    <lineage>
        <taxon>Eukaryota</taxon>
        <taxon>Viridiplantae</taxon>
        <taxon>Streptophyta</taxon>
        <taxon>Embryophyta</taxon>
        <taxon>Tracheophyta</taxon>
        <taxon>Spermatophyta</taxon>
        <taxon>Magnoliopsida</taxon>
        <taxon>eudicotyledons</taxon>
        <taxon>Gunneridae</taxon>
        <taxon>Pentapetalae</taxon>
        <taxon>rosids</taxon>
        <taxon>fabids</taxon>
        <taxon>Rosales</taxon>
        <taxon>Cannabaceae</taxon>
        <taxon>Trema</taxon>
    </lineage>
</organism>
<comment type="caution">
    <text evidence="1">The sequence shown here is derived from an EMBL/GenBank/DDBJ whole genome shotgun (WGS) entry which is preliminary data.</text>
</comment>
<dbReference type="AlphaFoldDB" id="A0A2P5DES6"/>
<accession>A0A2P5DES6</accession>
<evidence type="ECO:0000313" key="2">
    <source>
        <dbReference type="Proteomes" id="UP000237000"/>
    </source>
</evidence>
<dbReference type="EMBL" id="JXTC01000275">
    <property type="protein sequence ID" value="PON71763.1"/>
    <property type="molecule type" value="Genomic_DNA"/>
</dbReference>
<name>A0A2P5DES6_TREOI</name>
<sequence>MRVANFSAFSIERLPVAIRVASGDTLMAQASFQATSMHLTMLKRIGLFDQSSALAIEILC</sequence>
<protein>
    <submittedName>
        <fullName evidence="1">Uncharacterized protein</fullName>
    </submittedName>
</protein>
<proteinExistence type="predicted"/>
<gene>
    <name evidence="1" type="ORF">TorRG33x02_253550</name>
</gene>
<dbReference type="InParanoid" id="A0A2P5DES6"/>